<name>R7ZNM8_9BACT</name>
<feature type="binding site" evidence="3">
    <location>
        <position position="13"/>
    </location>
    <ligand>
        <name>substrate</name>
    </ligand>
</feature>
<feature type="site" description="Could be important to modulate the pK values of the two catalytic cysteine residues" evidence="3">
    <location>
        <position position="187"/>
    </location>
</feature>
<organism evidence="5 6">
    <name type="scientific">Lunatimonas lonarensis</name>
    <dbReference type="NCBI Taxonomy" id="1232681"/>
    <lineage>
        <taxon>Bacteria</taxon>
        <taxon>Pseudomonadati</taxon>
        <taxon>Bacteroidota</taxon>
        <taxon>Cytophagia</taxon>
        <taxon>Cytophagales</taxon>
        <taxon>Cyclobacteriaceae</taxon>
    </lineage>
</organism>
<dbReference type="UniPathway" id="UPA00034">
    <property type="reaction ID" value="UER00025"/>
</dbReference>
<comment type="subcellular location">
    <subcellularLocation>
        <location evidence="3">Cytoplasm</location>
    </subcellularLocation>
</comment>
<dbReference type="RefSeq" id="WP_010855932.1">
    <property type="nucleotide sequence ID" value="NZ_AQHR01000098.1"/>
</dbReference>
<feature type="active site" description="Proton acceptor" evidence="3">
    <location>
        <position position="197"/>
    </location>
</feature>
<comment type="catalytic activity">
    <reaction evidence="3">
        <text>(2S,6S)-2,6-diaminopimelate = meso-2,6-diaminopimelate</text>
        <dbReference type="Rhea" id="RHEA:15393"/>
        <dbReference type="ChEBI" id="CHEBI:57609"/>
        <dbReference type="ChEBI" id="CHEBI:57791"/>
        <dbReference type="EC" id="5.1.1.7"/>
    </reaction>
</comment>
<evidence type="ECO:0000256" key="3">
    <source>
        <dbReference type="HAMAP-Rule" id="MF_00197"/>
    </source>
</evidence>
<dbReference type="Pfam" id="PF01678">
    <property type="entry name" value="DAP_epimerase"/>
    <property type="match status" value="2"/>
</dbReference>
<feature type="binding site" evidence="3">
    <location>
        <position position="169"/>
    </location>
    <ligand>
        <name>substrate</name>
    </ligand>
</feature>
<dbReference type="GO" id="GO:0008837">
    <property type="term" value="F:diaminopimelate epimerase activity"/>
    <property type="evidence" value="ECO:0007669"/>
    <property type="project" value="UniProtKB-UniRule"/>
</dbReference>
<feature type="binding site" evidence="3">
    <location>
        <begin position="198"/>
        <end position="199"/>
    </location>
    <ligand>
        <name>substrate</name>
    </ligand>
</feature>
<evidence type="ECO:0000256" key="2">
    <source>
        <dbReference type="ARBA" id="ARBA00023235"/>
    </source>
</evidence>
<comment type="function">
    <text evidence="3">Catalyzes the stereoinversion of LL-2,6-diaminopimelate (L,L-DAP) to meso-diaminopimelate (meso-DAP), a precursor of L-lysine and an essential component of the bacterial peptidoglycan.</text>
</comment>
<keyword evidence="6" id="KW-1185">Reference proteome</keyword>
<dbReference type="AlphaFoldDB" id="R7ZNM8"/>
<dbReference type="Proteomes" id="UP000013909">
    <property type="component" value="Unassembled WGS sequence"/>
</dbReference>
<feature type="site" description="Could be important to modulate the pK values of the two catalytic cysteine residues" evidence="3">
    <location>
        <position position="137"/>
    </location>
</feature>
<proteinExistence type="inferred from homology"/>
<feature type="binding site" evidence="3">
    <location>
        <begin position="74"/>
        <end position="75"/>
    </location>
    <ligand>
        <name>substrate</name>
    </ligand>
</feature>
<dbReference type="PANTHER" id="PTHR31689:SF0">
    <property type="entry name" value="DIAMINOPIMELATE EPIMERASE"/>
    <property type="match status" value="1"/>
</dbReference>
<dbReference type="InterPro" id="IPR001653">
    <property type="entry name" value="DAP_epimerase_DapF"/>
</dbReference>
<dbReference type="EC" id="5.1.1.7" evidence="3 4"/>
<dbReference type="STRING" id="1232681.ADIS_3805"/>
<feature type="binding site" evidence="3">
    <location>
        <begin position="187"/>
        <end position="188"/>
    </location>
    <ligand>
        <name>substrate</name>
    </ligand>
</feature>
<feature type="binding site" evidence="3">
    <location>
        <position position="65"/>
    </location>
    <ligand>
        <name>substrate</name>
    </ligand>
</feature>
<evidence type="ECO:0000256" key="1">
    <source>
        <dbReference type="ARBA" id="ARBA00010219"/>
    </source>
</evidence>
<comment type="similarity">
    <text evidence="1 3">Belongs to the diaminopimelate epimerase family.</text>
</comment>
<protein>
    <recommendedName>
        <fullName evidence="3 4">Diaminopimelate epimerase</fullName>
        <shortName evidence="3">DAP epimerase</shortName>
        <ecNumber evidence="3 4">5.1.1.7</ecNumber>
    </recommendedName>
    <alternativeName>
        <fullName evidence="3">PLP-independent amino acid racemase</fullName>
    </alternativeName>
</protein>
<dbReference type="PATRIC" id="fig|1288963.3.peg.3795"/>
<dbReference type="PANTHER" id="PTHR31689">
    <property type="entry name" value="DIAMINOPIMELATE EPIMERASE, CHLOROPLASTIC"/>
    <property type="match status" value="1"/>
</dbReference>
<keyword evidence="2 3" id="KW-0413">Isomerase</keyword>
<comment type="caution">
    <text evidence="3">Lacks conserved residue(s) required for the propagation of feature annotation.</text>
</comment>
<gene>
    <name evidence="3" type="primary">dapF</name>
    <name evidence="5" type="ORF">ADIS_3805</name>
</gene>
<dbReference type="NCBIfam" id="TIGR00652">
    <property type="entry name" value="DapF"/>
    <property type="match status" value="1"/>
</dbReference>
<reference evidence="5 6" key="1">
    <citation type="submission" date="2013-02" db="EMBL/GenBank/DDBJ databases">
        <title>A novel strain isolated from Lonar lake, Maharashtra, India.</title>
        <authorList>
            <person name="Singh A."/>
        </authorList>
    </citation>
    <scope>NUCLEOTIDE SEQUENCE [LARGE SCALE GENOMIC DNA]</scope>
    <source>
        <strain evidence="5 6">AK24</strain>
    </source>
</reference>
<evidence type="ECO:0000256" key="4">
    <source>
        <dbReference type="NCBIfam" id="TIGR00652"/>
    </source>
</evidence>
<dbReference type="EMBL" id="AQHR01000098">
    <property type="protein sequence ID" value="EON75715.1"/>
    <property type="molecule type" value="Genomic_DNA"/>
</dbReference>
<keyword evidence="3" id="KW-0028">Amino-acid biosynthesis</keyword>
<keyword evidence="3" id="KW-0457">Lysine biosynthesis</keyword>
<keyword evidence="3" id="KW-0963">Cytoplasm</keyword>
<feature type="active site" description="Proton donor" evidence="3">
    <location>
        <position position="73"/>
    </location>
</feature>
<dbReference type="OrthoDB" id="9805408at2"/>
<sequence>MTIPFYKYQGTGNDFVMIDDRKRHFDSQNLALIQQLCNRRLGIGSDGLIVLREAEGYDFEMTYFNADGSQSMCGNGARCAVSYAYYLGMCGTKTRFLAVDGPHEATIQGSEVRLEMIPVRSFRQVEGDTFINTGAPHHVKYVENLPHFPVVREGAKIRYNKEVYPEGTNVNFVMPISDDTIQVRTYERGVEDETLSCGTGVTACALLYGKEKGIEEVTILTKGGTLKVCFKPDGMGGFEQIELIGPAQQVFSGTIHIKLEELAAV</sequence>
<accession>R7ZNM8</accession>
<dbReference type="HAMAP" id="MF_00197">
    <property type="entry name" value="DAP_epimerase"/>
    <property type="match status" value="1"/>
</dbReference>
<evidence type="ECO:0000313" key="5">
    <source>
        <dbReference type="EMBL" id="EON75715.1"/>
    </source>
</evidence>
<dbReference type="Gene3D" id="3.10.310.10">
    <property type="entry name" value="Diaminopimelate Epimerase, Chain A, domain 1"/>
    <property type="match status" value="2"/>
</dbReference>
<dbReference type="GO" id="GO:0009089">
    <property type="term" value="P:lysine biosynthetic process via diaminopimelate"/>
    <property type="evidence" value="ECO:0007669"/>
    <property type="project" value="UniProtKB-UniRule"/>
</dbReference>
<comment type="subunit">
    <text evidence="3">Homodimer.</text>
</comment>
<dbReference type="SUPFAM" id="SSF54506">
    <property type="entry name" value="Diaminopimelate epimerase-like"/>
    <property type="match status" value="2"/>
</dbReference>
<comment type="caution">
    <text evidence="5">The sequence shown here is derived from an EMBL/GenBank/DDBJ whole genome shotgun (WGS) entry which is preliminary data.</text>
</comment>
<dbReference type="GO" id="GO:0005829">
    <property type="term" value="C:cytosol"/>
    <property type="evidence" value="ECO:0007669"/>
    <property type="project" value="TreeGrafter"/>
</dbReference>
<evidence type="ECO:0000313" key="6">
    <source>
        <dbReference type="Proteomes" id="UP000013909"/>
    </source>
</evidence>
<comment type="pathway">
    <text evidence="3">Amino-acid biosynthesis; L-lysine biosynthesis via DAP pathway; DL-2,6-diaminopimelate from LL-2,6-diaminopimelate: step 1/1.</text>
</comment>